<comment type="caution">
    <text evidence="1">The sequence shown here is derived from an EMBL/GenBank/DDBJ whole genome shotgun (WGS) entry which is preliminary data.</text>
</comment>
<dbReference type="InterPro" id="IPR027417">
    <property type="entry name" value="P-loop_NTPase"/>
</dbReference>
<name>A0A9X2JY19_9ACTN</name>
<dbReference type="Proteomes" id="UP001139648">
    <property type="component" value="Unassembled WGS sequence"/>
</dbReference>
<dbReference type="Gene3D" id="3.40.50.300">
    <property type="entry name" value="P-loop containing nucleotide triphosphate hydrolases"/>
    <property type="match status" value="1"/>
</dbReference>
<keyword evidence="1" id="KW-0808">Transferase</keyword>
<proteinExistence type="predicted"/>
<keyword evidence="1" id="KW-0418">Kinase</keyword>
<dbReference type="SUPFAM" id="SSF52540">
    <property type="entry name" value="P-loop containing nucleoside triphosphate hydrolases"/>
    <property type="match status" value="1"/>
</dbReference>
<keyword evidence="2" id="KW-1185">Reference proteome</keyword>
<evidence type="ECO:0000313" key="1">
    <source>
        <dbReference type="EMBL" id="MCP2353348.1"/>
    </source>
</evidence>
<dbReference type="GO" id="GO:0016301">
    <property type="term" value="F:kinase activity"/>
    <property type="evidence" value="ECO:0007669"/>
    <property type="project" value="UniProtKB-KW"/>
</dbReference>
<dbReference type="EMBL" id="JAMZEB010000001">
    <property type="protein sequence ID" value="MCP2353348.1"/>
    <property type="molecule type" value="Genomic_DNA"/>
</dbReference>
<protein>
    <submittedName>
        <fullName evidence="1">Thymidylate kinase</fullName>
    </submittedName>
</protein>
<accession>A0A9X2JY19</accession>
<evidence type="ECO:0000313" key="2">
    <source>
        <dbReference type="Proteomes" id="UP001139648"/>
    </source>
</evidence>
<dbReference type="RefSeq" id="WP_253739836.1">
    <property type="nucleotide sequence ID" value="NZ_BAABKA010000009.1"/>
</dbReference>
<dbReference type="AlphaFoldDB" id="A0A9X2JY19"/>
<gene>
    <name evidence="1" type="ORF">HD597_000368</name>
</gene>
<organism evidence="1 2">
    <name type="scientific">Nonomuraea thailandensis</name>
    <dbReference type="NCBI Taxonomy" id="1188745"/>
    <lineage>
        <taxon>Bacteria</taxon>
        <taxon>Bacillati</taxon>
        <taxon>Actinomycetota</taxon>
        <taxon>Actinomycetes</taxon>
        <taxon>Streptosporangiales</taxon>
        <taxon>Streptosporangiaceae</taxon>
        <taxon>Nonomuraea</taxon>
    </lineage>
</organism>
<reference evidence="1" key="1">
    <citation type="submission" date="2022-06" db="EMBL/GenBank/DDBJ databases">
        <title>Sequencing the genomes of 1000 actinobacteria strains.</title>
        <authorList>
            <person name="Klenk H.-P."/>
        </authorList>
    </citation>
    <scope>NUCLEOTIDE SEQUENCE</scope>
    <source>
        <strain evidence="1">DSM 46694</strain>
    </source>
</reference>
<sequence>MDTTAVCQALLLHPDTPGSALETARALLDFASAYRPLPDLTILITDDAHAAIARTQQRDQRVLTSEQARLMEEACALYERLATTDPARYRVVDRRTVDERQAAELVRAWIHNARTGLDCVREPWQGPEARCMCCGRRADLAPA</sequence>